<organism evidence="1 2">
    <name type="scientific">Colletotrichum asianum</name>
    <dbReference type="NCBI Taxonomy" id="702518"/>
    <lineage>
        <taxon>Eukaryota</taxon>
        <taxon>Fungi</taxon>
        <taxon>Dikarya</taxon>
        <taxon>Ascomycota</taxon>
        <taxon>Pezizomycotina</taxon>
        <taxon>Sordariomycetes</taxon>
        <taxon>Hypocreomycetidae</taxon>
        <taxon>Glomerellales</taxon>
        <taxon>Glomerellaceae</taxon>
        <taxon>Colletotrichum</taxon>
        <taxon>Colletotrichum gloeosporioides species complex</taxon>
    </lineage>
</organism>
<dbReference type="AlphaFoldDB" id="A0A8H3ZH94"/>
<comment type="caution">
    <text evidence="1">The sequence shown here is derived from an EMBL/GenBank/DDBJ whole genome shotgun (WGS) entry which is preliminary data.</text>
</comment>
<evidence type="ECO:0000313" key="2">
    <source>
        <dbReference type="Proteomes" id="UP000434172"/>
    </source>
</evidence>
<keyword evidence="2" id="KW-1185">Reference proteome</keyword>
<gene>
    <name evidence="1" type="ORF">GQ607_013659</name>
</gene>
<proteinExistence type="predicted"/>
<accession>A0A8H3ZH94</accession>
<evidence type="ECO:0000313" key="1">
    <source>
        <dbReference type="EMBL" id="KAF0319118.1"/>
    </source>
</evidence>
<dbReference type="Proteomes" id="UP000434172">
    <property type="component" value="Unassembled WGS sequence"/>
</dbReference>
<sequence>MTHAFVCGFSPPLQAWPPTEAKWLSITAIHSGTPSRLSAHMHSPAVTEAERNLIAQYTPPISFGATGGGKRTPSQVTHIISPSAHALLELPFAGAAAPFLARRRPN</sequence>
<reference evidence="1 2" key="1">
    <citation type="submission" date="2019-12" db="EMBL/GenBank/DDBJ databases">
        <title>A genome sequence resource for the geographically widespread anthracnose pathogen Colletotrichum asianum.</title>
        <authorList>
            <person name="Meng Y."/>
        </authorList>
    </citation>
    <scope>NUCLEOTIDE SEQUENCE [LARGE SCALE GENOMIC DNA]</scope>
    <source>
        <strain evidence="1 2">ICMP 18580</strain>
    </source>
</reference>
<dbReference type="EMBL" id="WOWK01000100">
    <property type="protein sequence ID" value="KAF0319118.1"/>
    <property type="molecule type" value="Genomic_DNA"/>
</dbReference>
<name>A0A8H3ZH94_9PEZI</name>
<protein>
    <submittedName>
        <fullName evidence="1">Uncharacterized protein</fullName>
    </submittedName>
</protein>